<dbReference type="InterPro" id="IPR050765">
    <property type="entry name" value="Riboflavin_Biosynth_HTPR"/>
</dbReference>
<dbReference type="Proteomes" id="UP001499974">
    <property type="component" value="Unassembled WGS sequence"/>
</dbReference>
<dbReference type="PANTHER" id="PTHR38011">
    <property type="entry name" value="DIHYDROFOLATE REDUCTASE FAMILY PROTEIN (AFU_ORTHOLOGUE AFUA_8G06820)"/>
    <property type="match status" value="1"/>
</dbReference>
<sequence length="177" mass="19369">MRSLILKMDMSLDGFVGQPGEVPAWPMNFYDDEFAAEILDLISSAGVHAMGRGAYLEMAPYWQSSTDALAKPMNEIPKAVFSRTLTEATWPETTIYEDLESGMAELKATEGGPILTYGGATFAQELTRLGLVDEYRINVHPIAFGKGYRLFGGPVDLVLQNVRRFGAGSVAYTYTPG</sequence>
<keyword evidence="3" id="KW-1185">Reference proteome</keyword>
<dbReference type="InterPro" id="IPR002734">
    <property type="entry name" value="RibDG_C"/>
</dbReference>
<dbReference type="PANTHER" id="PTHR38011:SF11">
    <property type="entry name" value="2,5-DIAMINO-6-RIBOSYLAMINO-4(3H)-PYRIMIDINONE 5'-PHOSPHATE REDUCTASE"/>
    <property type="match status" value="1"/>
</dbReference>
<dbReference type="Gene3D" id="3.40.430.10">
    <property type="entry name" value="Dihydrofolate Reductase, subunit A"/>
    <property type="match status" value="1"/>
</dbReference>
<feature type="domain" description="Bacterial bifunctional deaminase-reductase C-terminal" evidence="1">
    <location>
        <begin position="3"/>
        <end position="168"/>
    </location>
</feature>
<reference evidence="3" key="1">
    <citation type="journal article" date="2019" name="Int. J. Syst. Evol. Microbiol.">
        <title>The Global Catalogue of Microorganisms (GCM) 10K type strain sequencing project: providing services to taxonomists for standard genome sequencing and annotation.</title>
        <authorList>
            <consortium name="The Broad Institute Genomics Platform"/>
            <consortium name="The Broad Institute Genome Sequencing Center for Infectious Disease"/>
            <person name="Wu L."/>
            <person name="Ma J."/>
        </authorList>
    </citation>
    <scope>NUCLEOTIDE SEQUENCE [LARGE SCALE GENOMIC DNA]</scope>
    <source>
        <strain evidence="3">JCM 18531</strain>
    </source>
</reference>
<name>A0ABP8XTY5_9ACTN</name>
<dbReference type="EMBL" id="BAABKM010000002">
    <property type="protein sequence ID" value="GAA4712867.1"/>
    <property type="molecule type" value="Genomic_DNA"/>
</dbReference>
<evidence type="ECO:0000313" key="2">
    <source>
        <dbReference type="EMBL" id="GAA4712867.1"/>
    </source>
</evidence>
<dbReference type="RefSeq" id="WP_345522696.1">
    <property type="nucleotide sequence ID" value="NZ_BAABKM010000002.1"/>
</dbReference>
<dbReference type="Pfam" id="PF01872">
    <property type="entry name" value="RibD_C"/>
    <property type="match status" value="1"/>
</dbReference>
<evidence type="ECO:0000259" key="1">
    <source>
        <dbReference type="Pfam" id="PF01872"/>
    </source>
</evidence>
<organism evidence="2 3">
    <name type="scientific">Nocardioides conyzicola</name>
    <dbReference type="NCBI Taxonomy" id="1651781"/>
    <lineage>
        <taxon>Bacteria</taxon>
        <taxon>Bacillati</taxon>
        <taxon>Actinomycetota</taxon>
        <taxon>Actinomycetes</taxon>
        <taxon>Propionibacteriales</taxon>
        <taxon>Nocardioidaceae</taxon>
        <taxon>Nocardioides</taxon>
    </lineage>
</organism>
<protein>
    <submittedName>
        <fullName evidence="2">Dihydrofolate reductase family protein</fullName>
    </submittedName>
</protein>
<comment type="caution">
    <text evidence="2">The sequence shown here is derived from an EMBL/GenBank/DDBJ whole genome shotgun (WGS) entry which is preliminary data.</text>
</comment>
<gene>
    <name evidence="2" type="ORF">GCM10023349_34990</name>
</gene>
<dbReference type="InterPro" id="IPR024072">
    <property type="entry name" value="DHFR-like_dom_sf"/>
</dbReference>
<dbReference type="SUPFAM" id="SSF53597">
    <property type="entry name" value="Dihydrofolate reductase-like"/>
    <property type="match status" value="1"/>
</dbReference>
<accession>A0ABP8XTY5</accession>
<proteinExistence type="predicted"/>
<evidence type="ECO:0000313" key="3">
    <source>
        <dbReference type="Proteomes" id="UP001499974"/>
    </source>
</evidence>